<protein>
    <submittedName>
        <fullName evidence="5">Transketolase central region</fullName>
    </submittedName>
</protein>
<dbReference type="PANTHER" id="PTHR43257">
    <property type="entry name" value="PYRUVATE DEHYDROGENASE E1 COMPONENT BETA SUBUNIT"/>
    <property type="match status" value="1"/>
</dbReference>
<keyword evidence="2" id="KW-0560">Oxidoreductase</keyword>
<dbReference type="Pfam" id="PF02780">
    <property type="entry name" value="Transketolase_C"/>
    <property type="match status" value="1"/>
</dbReference>
<dbReference type="InterPro" id="IPR005475">
    <property type="entry name" value="Transketolase-like_Pyr-bd"/>
</dbReference>
<dbReference type="SMART" id="SM00861">
    <property type="entry name" value="Transket_pyr"/>
    <property type="match status" value="1"/>
</dbReference>
<reference evidence="5 6" key="1">
    <citation type="journal article" date="2015" name="PeerJ">
        <title>First genomic representation of candidate bacterial phylum KSB3 points to enhanced environmental sensing as a trigger of wastewater bulking.</title>
        <authorList>
            <person name="Sekiguchi Y."/>
            <person name="Ohashi A."/>
            <person name="Parks D.H."/>
            <person name="Yamauchi T."/>
            <person name="Tyson G.W."/>
            <person name="Hugenholtz P."/>
        </authorList>
    </citation>
    <scope>NUCLEOTIDE SEQUENCE [LARGE SCALE GENOMIC DNA]</scope>
</reference>
<dbReference type="InterPro" id="IPR033248">
    <property type="entry name" value="Transketolase_C"/>
</dbReference>
<dbReference type="CDD" id="cd02000">
    <property type="entry name" value="TPP_E1_PDC_ADC_BCADC"/>
    <property type="match status" value="1"/>
</dbReference>
<sequence length="818" mass="89783">MPKQLVVDPKNVRASGTLKIHDIPINQYKPNIKKELKTFGKDGLKQMYVDMLLIREFETMLNSIKVRGAYQGISYDHKGPAHLSLGQESAAVGQCALLGCDDLIFGSHRSHGEILAKCFSAVHKLDDAQLTQIMETFMGGACLRVVEKEHHASVKELAMSYVVYGTLAEIFAREQGFNKGLGGSMHAFFPPFGSMPNNAIVGGSGDICVGAALFKRINRKPGIVIGNIGDASMGCGPVWEGISLASMDQYRTLWDKEVGGAPPILFNFFNNFYGMGGQTSGETMGYGILARVGAGVNPDNMHAERVDGYNPLAVADAIARKRDILLEGRGPVLLDTITYRLSGHSPSDASSYRTKEEVELWQEADCIKSFGAYLKDNDVISEAELAEYSQYAVEKITMATRLAVSLDISPRISGEVIEAAMFSNKKVDRFEEREPETLLPKAENPRSKSLVSKARFGLDENGKPLPGNKVFAYRDALFEAMLHRFYEDPTMVAYGEENRDWGGAFAVYRGLTEALPYHRLFNSPISEGAIVGSGVGYALSGGRAVVELMYCDFLGRAGDEIFNQVSKWQAMSAGILQMPLVVRISVGSKYGAQHSQDWTGLVAHIPGLKVMYPATPYDAKGMLNLALRGTDPVIFFESQKLYGIGELFERGGVPEGYYETPEGEPAIRREGNDLTIMTIGPTLYPAIDAADILRDTYGISAEVIDLRFANPLNYDTLVASVKKTGKVLLATDACERNSFMHTVATNLTQLAFDYLDAPPVVVGSRNWITPAAEMETIFFPQQNWILDAIHERIIPLPGHQVTTNQSLSEIVRRNRLGV</sequence>
<proteinExistence type="predicted"/>
<dbReference type="Proteomes" id="UP000030700">
    <property type="component" value="Unassembled WGS sequence"/>
</dbReference>
<dbReference type="InterPro" id="IPR009014">
    <property type="entry name" value="Transketo_C/PFOR_II"/>
</dbReference>
<dbReference type="STRING" id="1499966.U14_02427"/>
<dbReference type="Gene3D" id="3.40.50.970">
    <property type="match status" value="2"/>
</dbReference>
<evidence type="ECO:0000256" key="3">
    <source>
        <dbReference type="ARBA" id="ARBA00023052"/>
    </source>
</evidence>
<gene>
    <name evidence="5" type="ORF">U14_02427</name>
</gene>
<dbReference type="GO" id="GO:0016624">
    <property type="term" value="F:oxidoreductase activity, acting on the aldehyde or oxo group of donors, disulfide as acceptor"/>
    <property type="evidence" value="ECO:0007669"/>
    <property type="project" value="InterPro"/>
</dbReference>
<dbReference type="InterPro" id="IPR001017">
    <property type="entry name" value="DH_E1"/>
</dbReference>
<dbReference type="SUPFAM" id="SSF52922">
    <property type="entry name" value="TK C-terminal domain-like"/>
    <property type="match status" value="1"/>
</dbReference>
<evidence type="ECO:0000256" key="1">
    <source>
        <dbReference type="ARBA" id="ARBA00001964"/>
    </source>
</evidence>
<dbReference type="AlphaFoldDB" id="A0A081BLB9"/>
<dbReference type="InterPro" id="IPR029061">
    <property type="entry name" value="THDP-binding"/>
</dbReference>
<evidence type="ECO:0000313" key="6">
    <source>
        <dbReference type="Proteomes" id="UP000030700"/>
    </source>
</evidence>
<dbReference type="PANTHER" id="PTHR43257:SF2">
    <property type="entry name" value="PYRUVATE DEHYDROGENASE E1 COMPONENT SUBUNIT BETA"/>
    <property type="match status" value="1"/>
</dbReference>
<evidence type="ECO:0000259" key="4">
    <source>
        <dbReference type="SMART" id="SM00861"/>
    </source>
</evidence>
<keyword evidence="3" id="KW-0786">Thiamine pyrophosphate</keyword>
<accession>A0A081BLB9</accession>
<feature type="domain" description="Transketolase-like pyrimidine-binding" evidence="4">
    <location>
        <begin position="471"/>
        <end position="644"/>
    </location>
</feature>
<evidence type="ECO:0000313" key="5">
    <source>
        <dbReference type="EMBL" id="GAK51185.1"/>
    </source>
</evidence>
<organism evidence="5 6">
    <name type="scientific">Candidatus Moduliflexus flocculans</name>
    <dbReference type="NCBI Taxonomy" id="1499966"/>
    <lineage>
        <taxon>Bacteria</taxon>
        <taxon>Candidatus Moduliflexota</taxon>
        <taxon>Candidatus Moduliflexia</taxon>
        <taxon>Candidatus Moduliflexales</taxon>
        <taxon>Candidatus Moduliflexaceae</taxon>
    </lineage>
</organism>
<dbReference type="SUPFAM" id="SSF52518">
    <property type="entry name" value="Thiamin diphosphate-binding fold (THDP-binding)"/>
    <property type="match status" value="2"/>
</dbReference>
<comment type="cofactor">
    <cofactor evidence="1">
        <name>thiamine diphosphate</name>
        <dbReference type="ChEBI" id="CHEBI:58937"/>
    </cofactor>
</comment>
<keyword evidence="6" id="KW-1185">Reference proteome</keyword>
<dbReference type="Pfam" id="PF02779">
    <property type="entry name" value="Transket_pyr"/>
    <property type="match status" value="1"/>
</dbReference>
<dbReference type="Gene3D" id="3.40.50.920">
    <property type="match status" value="1"/>
</dbReference>
<evidence type="ECO:0000256" key="2">
    <source>
        <dbReference type="ARBA" id="ARBA00023002"/>
    </source>
</evidence>
<dbReference type="HOGENOM" id="CLU_012907_2_1_0"/>
<dbReference type="Pfam" id="PF00676">
    <property type="entry name" value="E1_dh"/>
    <property type="match status" value="1"/>
</dbReference>
<dbReference type="EMBL" id="DF820457">
    <property type="protein sequence ID" value="GAK51185.1"/>
    <property type="molecule type" value="Genomic_DNA"/>
</dbReference>
<name>A0A081BLB9_9BACT</name>